<gene>
    <name evidence="12" type="ORF">PLOB_00006638</name>
</gene>
<dbReference type="Gene3D" id="1.20.1070.10">
    <property type="entry name" value="Rhodopsin 7-helix transmembrane proteins"/>
    <property type="match status" value="2"/>
</dbReference>
<feature type="transmembrane region" description="Helical" evidence="10">
    <location>
        <begin position="58"/>
        <end position="81"/>
    </location>
</feature>
<dbReference type="PANTHER" id="PTHR24246">
    <property type="entry name" value="OLFACTORY RECEPTOR AND ADENOSINE RECEPTOR"/>
    <property type="match status" value="1"/>
</dbReference>
<feature type="transmembrane region" description="Helical" evidence="10">
    <location>
        <begin position="22"/>
        <end position="46"/>
    </location>
</feature>
<protein>
    <recommendedName>
        <fullName evidence="11">G-protein coupled receptors family 1 profile domain-containing protein</fullName>
    </recommendedName>
</protein>
<evidence type="ECO:0000256" key="1">
    <source>
        <dbReference type="ARBA" id="ARBA00004651"/>
    </source>
</evidence>
<evidence type="ECO:0000256" key="8">
    <source>
        <dbReference type="ARBA" id="ARBA00023180"/>
    </source>
</evidence>
<dbReference type="InterPro" id="IPR017452">
    <property type="entry name" value="GPCR_Rhodpsn_7TM"/>
</dbReference>
<evidence type="ECO:0000313" key="13">
    <source>
        <dbReference type="Proteomes" id="UP001159405"/>
    </source>
</evidence>
<comment type="subcellular location">
    <subcellularLocation>
        <location evidence="1">Cell membrane</location>
        <topology evidence="1">Multi-pass membrane protein</topology>
    </subcellularLocation>
</comment>
<feature type="transmembrane region" description="Helical" evidence="10">
    <location>
        <begin position="358"/>
        <end position="380"/>
    </location>
</feature>
<evidence type="ECO:0000256" key="4">
    <source>
        <dbReference type="ARBA" id="ARBA00022989"/>
    </source>
</evidence>
<evidence type="ECO:0000256" key="5">
    <source>
        <dbReference type="ARBA" id="ARBA00023040"/>
    </source>
</evidence>
<dbReference type="PANTHER" id="PTHR24246:SF27">
    <property type="entry name" value="ADENOSINE RECEPTOR, ISOFORM A"/>
    <property type="match status" value="1"/>
</dbReference>
<feature type="transmembrane region" description="Helical" evidence="10">
    <location>
        <begin position="265"/>
        <end position="283"/>
    </location>
</feature>
<keyword evidence="5" id="KW-0297">G-protein coupled receptor</keyword>
<keyword evidence="6 10" id="KW-0472">Membrane</keyword>
<feature type="transmembrane region" description="Helical" evidence="10">
    <location>
        <begin position="163"/>
        <end position="189"/>
    </location>
</feature>
<accession>A0ABN8NCZ1</accession>
<dbReference type="SUPFAM" id="SSF81321">
    <property type="entry name" value="Family A G protein-coupled receptor-like"/>
    <property type="match status" value="2"/>
</dbReference>
<evidence type="ECO:0000256" key="2">
    <source>
        <dbReference type="ARBA" id="ARBA00022475"/>
    </source>
</evidence>
<dbReference type="Pfam" id="PF00001">
    <property type="entry name" value="7tm_1"/>
    <property type="match status" value="2"/>
</dbReference>
<dbReference type="PRINTS" id="PR00237">
    <property type="entry name" value="GPCRRHODOPSN"/>
</dbReference>
<feature type="transmembrane region" description="Helical" evidence="10">
    <location>
        <begin position="295"/>
        <end position="315"/>
    </location>
</feature>
<feature type="transmembrane region" description="Helical" evidence="10">
    <location>
        <begin position="467"/>
        <end position="493"/>
    </location>
</feature>
<evidence type="ECO:0000256" key="6">
    <source>
        <dbReference type="ARBA" id="ARBA00023136"/>
    </source>
</evidence>
<evidence type="ECO:0000256" key="3">
    <source>
        <dbReference type="ARBA" id="ARBA00022692"/>
    </source>
</evidence>
<evidence type="ECO:0000259" key="11">
    <source>
        <dbReference type="PROSITE" id="PS50262"/>
    </source>
</evidence>
<feature type="transmembrane region" description="Helical" evidence="10">
    <location>
        <begin position="101"/>
        <end position="124"/>
    </location>
</feature>
<feature type="domain" description="G-protein coupled receptors family 1 profile" evidence="11">
    <location>
        <begin position="38"/>
        <end position="267"/>
    </location>
</feature>
<evidence type="ECO:0000256" key="7">
    <source>
        <dbReference type="ARBA" id="ARBA00023170"/>
    </source>
</evidence>
<keyword evidence="8" id="KW-0325">Glycoprotein</keyword>
<keyword evidence="7" id="KW-0675">Receptor</keyword>
<dbReference type="InterPro" id="IPR000276">
    <property type="entry name" value="GPCR_Rhodpsn"/>
</dbReference>
<feature type="transmembrane region" description="Helical" evidence="10">
    <location>
        <begin position="392"/>
        <end position="416"/>
    </location>
</feature>
<keyword evidence="13" id="KW-1185">Reference proteome</keyword>
<evidence type="ECO:0000256" key="10">
    <source>
        <dbReference type="SAM" id="Phobius"/>
    </source>
</evidence>
<keyword evidence="9" id="KW-0807">Transducer</keyword>
<keyword evidence="2" id="KW-1003">Cell membrane</keyword>
<keyword evidence="3 10" id="KW-0812">Transmembrane</keyword>
<dbReference type="PROSITE" id="PS50262">
    <property type="entry name" value="G_PROTEIN_RECEP_F1_2"/>
    <property type="match status" value="2"/>
</dbReference>
<proteinExistence type="predicted"/>
<evidence type="ECO:0000313" key="12">
    <source>
        <dbReference type="EMBL" id="CAH3045132.1"/>
    </source>
</evidence>
<feature type="transmembrane region" description="Helical" evidence="10">
    <location>
        <begin position="327"/>
        <end position="346"/>
    </location>
</feature>
<dbReference type="EMBL" id="CALNXK010000013">
    <property type="protein sequence ID" value="CAH3045132.1"/>
    <property type="molecule type" value="Genomic_DNA"/>
</dbReference>
<evidence type="ECO:0000256" key="9">
    <source>
        <dbReference type="ARBA" id="ARBA00023224"/>
    </source>
</evidence>
<keyword evidence="4 10" id="KW-1133">Transmembrane helix</keyword>
<dbReference type="SMART" id="SM01381">
    <property type="entry name" value="7TM_GPCR_Srsx"/>
    <property type="match status" value="1"/>
</dbReference>
<reference evidence="12 13" key="1">
    <citation type="submission" date="2022-05" db="EMBL/GenBank/DDBJ databases">
        <authorList>
            <consortium name="Genoscope - CEA"/>
            <person name="William W."/>
        </authorList>
    </citation>
    <scope>NUCLEOTIDE SEQUENCE [LARGE SCALE GENOMIC DNA]</scope>
</reference>
<sequence length="539" mass="61229">MGNSLKPQNKTQDVLLSEKANIAWSTIFALVAVIILAGNSLTVAAFTTRRLVRRRTHFFLISLAVADLMVGALVIPLYIYLSIQTDLPKGAVHHVFEAADILAGLASVFTLAMISAERLVAVGWPLVHRMFRKRSYFNFIGLAWLFALAISVINLLYRYKIVPYFATLDIVLTALLTSIVFTCTAYIALWIKVRFRDYGGFLGREHDKKLVKTLFLVTGVFVLTWTPFQALLFVVHFCRTCPIPPQNVVNFVKLLHFCNSFMNPIIYSLRIPEFLIAISDIFNCRYNPHNTVADFLVGLLAIPVYMIVVISGANLASKLAFDCVDMFTGFASTFTLAIISLERLNAIARPLHHRQLTLWSYSAAISLPWVLSSFITSFRVLLDFVFITVHQFLTIIIISLSTPLLISCISYSYIWKKQRTRIRNSFRQRHETRFSKTVFLITGTFLVTWMPFQILVIVFILCFPCRAIPISVVFVIKLLQFGNSIVNFLIYCFRMPSYRKSLFAILSHGRDSRKGSRAVSPFNENQTTNITLISFSSLQ</sequence>
<feature type="domain" description="G-protein coupled receptors family 1 profile" evidence="11">
    <location>
        <begin position="291"/>
        <end position="491"/>
    </location>
</feature>
<feature type="transmembrane region" description="Helical" evidence="10">
    <location>
        <begin position="210"/>
        <end position="228"/>
    </location>
</feature>
<organism evidence="12 13">
    <name type="scientific">Porites lobata</name>
    <dbReference type="NCBI Taxonomy" id="104759"/>
    <lineage>
        <taxon>Eukaryota</taxon>
        <taxon>Metazoa</taxon>
        <taxon>Cnidaria</taxon>
        <taxon>Anthozoa</taxon>
        <taxon>Hexacorallia</taxon>
        <taxon>Scleractinia</taxon>
        <taxon>Fungiina</taxon>
        <taxon>Poritidae</taxon>
        <taxon>Porites</taxon>
    </lineage>
</organism>
<feature type="transmembrane region" description="Helical" evidence="10">
    <location>
        <begin position="136"/>
        <end position="157"/>
    </location>
</feature>
<dbReference type="Proteomes" id="UP001159405">
    <property type="component" value="Unassembled WGS sequence"/>
</dbReference>
<comment type="caution">
    <text evidence="12">The sequence shown here is derived from an EMBL/GenBank/DDBJ whole genome shotgun (WGS) entry which is preliminary data.</text>
</comment>
<feature type="transmembrane region" description="Helical" evidence="10">
    <location>
        <begin position="437"/>
        <end position="461"/>
    </location>
</feature>
<name>A0ABN8NCZ1_9CNID</name>